<dbReference type="EMBL" id="CAACVS010000375">
    <property type="protein sequence ID" value="VEU41668.1"/>
    <property type="molecule type" value="Genomic_DNA"/>
</dbReference>
<keyword evidence="3" id="KW-1185">Reference proteome</keyword>
<dbReference type="Proteomes" id="UP000291116">
    <property type="component" value="Unassembled WGS sequence"/>
</dbReference>
<proteinExistence type="predicted"/>
<feature type="region of interest" description="Disordered" evidence="1">
    <location>
        <begin position="147"/>
        <end position="208"/>
    </location>
</feature>
<reference evidence="2 3" key="1">
    <citation type="submission" date="2019-01" db="EMBL/GenBank/DDBJ databases">
        <authorList>
            <person name="Ferrante I. M."/>
        </authorList>
    </citation>
    <scope>NUCLEOTIDE SEQUENCE [LARGE SCALE GENOMIC DNA]</scope>
    <source>
        <strain evidence="2 3">B856</strain>
    </source>
</reference>
<feature type="compositionally biased region" description="Acidic residues" evidence="1">
    <location>
        <begin position="336"/>
        <end position="346"/>
    </location>
</feature>
<evidence type="ECO:0000313" key="2">
    <source>
        <dbReference type="EMBL" id="VEU41668.1"/>
    </source>
</evidence>
<feature type="compositionally biased region" description="Basic residues" evidence="1">
    <location>
        <begin position="398"/>
        <end position="410"/>
    </location>
</feature>
<organism evidence="2 3">
    <name type="scientific">Pseudo-nitzschia multistriata</name>
    <dbReference type="NCBI Taxonomy" id="183589"/>
    <lineage>
        <taxon>Eukaryota</taxon>
        <taxon>Sar</taxon>
        <taxon>Stramenopiles</taxon>
        <taxon>Ochrophyta</taxon>
        <taxon>Bacillariophyta</taxon>
        <taxon>Bacillariophyceae</taxon>
        <taxon>Bacillariophycidae</taxon>
        <taxon>Bacillariales</taxon>
        <taxon>Bacillariaceae</taxon>
        <taxon>Pseudo-nitzschia</taxon>
    </lineage>
</organism>
<evidence type="ECO:0000256" key="1">
    <source>
        <dbReference type="SAM" id="MobiDB-lite"/>
    </source>
</evidence>
<feature type="compositionally biased region" description="Basic and acidic residues" evidence="1">
    <location>
        <begin position="386"/>
        <end position="397"/>
    </location>
</feature>
<dbReference type="AlphaFoldDB" id="A0A448ZHY4"/>
<feature type="compositionally biased region" description="Basic and acidic residues" evidence="1">
    <location>
        <begin position="297"/>
        <end position="315"/>
    </location>
</feature>
<feature type="region of interest" description="Disordered" evidence="1">
    <location>
        <begin position="296"/>
        <end position="410"/>
    </location>
</feature>
<evidence type="ECO:0000313" key="3">
    <source>
        <dbReference type="Proteomes" id="UP000291116"/>
    </source>
</evidence>
<gene>
    <name evidence="2" type="ORF">PSNMU_V1.4_AUG-EV-PASAV3_0085970</name>
</gene>
<name>A0A448ZHY4_9STRA</name>
<accession>A0A448ZHY4</accession>
<sequence>MNSRIPILGYSDTQGTEFVLECNYATGTVSLPRADFDVVSFAMGRTVCLGSRAVTVEKTADSSGSTEAAILVSVEDVRDGNHRAVAVRLSTGTAAYRCVLLPSETAAAASDCLEGLVSAGDGNGNSDGNSDGDGRVLALGRLLLRGDGGSPCGHEKEDEHEDSPRTQNRNRNQHRPPSDGLGLVFQSEERRRTPGRTPEGPDHGDGPDDVFLAIQETVANGMKRSVFRKKMEPTDVLSYCRFAGKALNRSLEDAERTKEGMLRWKKTAETLGRVQQETKDTLLANFARLRNRAHERHRAELSELSREHRAPREADSWSAPATTERTDPAGVHPADDEAPGPDDDHDDQALGLGLALAEGKRLRGEQPPRTAVLAPGESVDMVGLSRESRAFEDDRKGGRNRKRGRTGGRR</sequence>
<protein>
    <submittedName>
        <fullName evidence="2">Uncharacterized protein</fullName>
    </submittedName>
</protein>